<gene>
    <name evidence="1" type="ordered locus">Metfor_0320</name>
</gene>
<dbReference type="KEGG" id="mfo:Metfor_0320"/>
<dbReference type="EMBL" id="CP003167">
    <property type="protein sequence ID" value="AGB01397.1"/>
    <property type="molecule type" value="Genomic_DNA"/>
</dbReference>
<reference evidence="1 2" key="2">
    <citation type="journal article" date="2014" name="Genome Announc.">
        <title>Complete Genome Sequence of Methanoregula formicica SMSPT, a Mesophilic Hydrogenotrophic Methanogen Isolated from a Methanogenic Upflow Anaerobic Sludge Blanket Reactor.</title>
        <authorList>
            <person name="Yamamoto K."/>
            <person name="Tamaki H."/>
            <person name="Cadillo-Quiroz H."/>
            <person name="Imachi H."/>
            <person name="Kyrpides N."/>
            <person name="Woyke T."/>
            <person name="Goodwin L."/>
            <person name="Zinder S.H."/>
            <person name="Kamagata Y."/>
            <person name="Liu W.T."/>
        </authorList>
    </citation>
    <scope>NUCLEOTIDE SEQUENCE [LARGE SCALE GENOMIC DNA]</scope>
    <source>
        <strain evidence="2">DSM 22288 / NBRC 105244 / SMSP</strain>
    </source>
</reference>
<evidence type="ECO:0000313" key="1">
    <source>
        <dbReference type="EMBL" id="AGB01397.1"/>
    </source>
</evidence>
<dbReference type="Proteomes" id="UP000010824">
    <property type="component" value="Chromosome"/>
</dbReference>
<dbReference type="InParanoid" id="L0H9H7"/>
<sequence length="104" mass="12050">MAVKVQASRGERVAISYKMPPNIYEKVNKLVYEEKKFSTVSDCITQALLSFVDNHHDMGQFRELFKDYMSSEEGRELMKTMMKEVLLDVLSHQKMETKDAKGNP</sequence>
<dbReference type="RefSeq" id="WP_015284361.1">
    <property type="nucleotide sequence ID" value="NC_019943.1"/>
</dbReference>
<protein>
    <recommendedName>
        <fullName evidence="3">CopG family transcriptional regulator</fullName>
    </recommendedName>
</protein>
<dbReference type="OrthoDB" id="377727at2157"/>
<evidence type="ECO:0000313" key="2">
    <source>
        <dbReference type="Proteomes" id="UP000010824"/>
    </source>
</evidence>
<dbReference type="HOGENOM" id="CLU_2243841_0_0_2"/>
<dbReference type="AlphaFoldDB" id="L0H9H7"/>
<accession>L0H9H7</accession>
<dbReference type="eggNOG" id="arCOG12712">
    <property type="taxonomic scope" value="Archaea"/>
</dbReference>
<proteinExistence type="predicted"/>
<dbReference type="GeneID" id="14308993"/>
<reference evidence="2" key="1">
    <citation type="submission" date="2011-12" db="EMBL/GenBank/DDBJ databases">
        <title>Complete sequence of Methanoregula formicicum SMSP.</title>
        <authorList>
            <person name="Lucas S."/>
            <person name="Han J."/>
            <person name="Lapidus A."/>
            <person name="Cheng J.-F."/>
            <person name="Goodwin L."/>
            <person name="Pitluck S."/>
            <person name="Peters L."/>
            <person name="Ovchinnikova G."/>
            <person name="Teshima H."/>
            <person name="Detter J.C."/>
            <person name="Han C."/>
            <person name="Tapia R."/>
            <person name="Land M."/>
            <person name="Hauser L."/>
            <person name="Kyrpides N."/>
            <person name="Ivanova N."/>
            <person name="Pagani I."/>
            <person name="Imachi H."/>
            <person name="Tamaki H."/>
            <person name="Sekiguchi Y."/>
            <person name="Kamagata Y."/>
            <person name="Cadillo-Quiroz H."/>
            <person name="Zinder S."/>
            <person name="Liu W.-T."/>
            <person name="Woyke T."/>
        </authorList>
    </citation>
    <scope>NUCLEOTIDE SEQUENCE [LARGE SCALE GENOMIC DNA]</scope>
    <source>
        <strain evidence="2">DSM 22288 / NBRC 105244 / SMSP</strain>
    </source>
</reference>
<organism evidence="1 2">
    <name type="scientific">Methanoregula formicica (strain DSM 22288 / NBRC 105244 / SMSP)</name>
    <dbReference type="NCBI Taxonomy" id="593750"/>
    <lineage>
        <taxon>Archaea</taxon>
        <taxon>Methanobacteriati</taxon>
        <taxon>Methanobacteriota</taxon>
        <taxon>Stenosarchaea group</taxon>
        <taxon>Methanomicrobia</taxon>
        <taxon>Methanomicrobiales</taxon>
        <taxon>Methanoregulaceae</taxon>
        <taxon>Methanoregula</taxon>
    </lineage>
</organism>
<evidence type="ECO:0008006" key="3">
    <source>
        <dbReference type="Google" id="ProtNLM"/>
    </source>
</evidence>
<keyword evidence="2" id="KW-1185">Reference proteome</keyword>
<name>L0H9H7_METFS</name>
<dbReference type="STRING" id="593750.Metfor_0320"/>